<dbReference type="AlphaFoldDB" id="A0A9P8CHD9"/>
<proteinExistence type="predicted"/>
<feature type="compositionally biased region" description="Basic residues" evidence="1">
    <location>
        <begin position="93"/>
        <end position="110"/>
    </location>
</feature>
<sequence>MAVFNDSSSPSFHHIDLATNESSLIQLLVATSFQHGPTDFPPRSRQRTHLLLRSPHLVVPHQRQNRLPSRLKDHGYRKVPPRLRQAQGPRAARLSHRRRAQTSRGVSARRRIGRRQAGVLAKKEGLVCEPARLKEKRMEANMENGEALTKEMLKDTPAGMAMQVKLMEMIYDEGRLENPLPLDITEGRRRLVSAYSLGFHTSGF</sequence>
<dbReference type="Proteomes" id="UP000887226">
    <property type="component" value="Unassembled WGS sequence"/>
</dbReference>
<dbReference type="EMBL" id="MU253792">
    <property type="protein sequence ID" value="KAG9246807.1"/>
    <property type="molecule type" value="Genomic_DNA"/>
</dbReference>
<protein>
    <submittedName>
        <fullName evidence="2">Uncharacterized protein</fullName>
    </submittedName>
</protein>
<accession>A0A9P8CHD9</accession>
<feature type="region of interest" description="Disordered" evidence="1">
    <location>
        <begin position="82"/>
        <end position="110"/>
    </location>
</feature>
<keyword evidence="3" id="KW-1185">Reference proteome</keyword>
<evidence type="ECO:0000256" key="1">
    <source>
        <dbReference type="SAM" id="MobiDB-lite"/>
    </source>
</evidence>
<evidence type="ECO:0000313" key="3">
    <source>
        <dbReference type="Proteomes" id="UP000887226"/>
    </source>
</evidence>
<comment type="caution">
    <text evidence="2">The sequence shown here is derived from an EMBL/GenBank/DDBJ whole genome shotgun (WGS) entry which is preliminary data.</text>
</comment>
<organism evidence="2 3">
    <name type="scientific">Calycina marina</name>
    <dbReference type="NCBI Taxonomy" id="1763456"/>
    <lineage>
        <taxon>Eukaryota</taxon>
        <taxon>Fungi</taxon>
        <taxon>Dikarya</taxon>
        <taxon>Ascomycota</taxon>
        <taxon>Pezizomycotina</taxon>
        <taxon>Leotiomycetes</taxon>
        <taxon>Helotiales</taxon>
        <taxon>Pezizellaceae</taxon>
        <taxon>Calycina</taxon>
    </lineage>
</organism>
<evidence type="ECO:0000313" key="2">
    <source>
        <dbReference type="EMBL" id="KAG9246807.1"/>
    </source>
</evidence>
<gene>
    <name evidence="2" type="ORF">BJ878DRAFT_477983</name>
</gene>
<reference evidence="2" key="1">
    <citation type="journal article" date="2021" name="IMA Fungus">
        <title>Genomic characterization of three marine fungi, including Emericellopsis atlantica sp. nov. with signatures of a generalist lifestyle and marine biomass degradation.</title>
        <authorList>
            <person name="Hagestad O.C."/>
            <person name="Hou L."/>
            <person name="Andersen J.H."/>
            <person name="Hansen E.H."/>
            <person name="Altermark B."/>
            <person name="Li C."/>
            <person name="Kuhnert E."/>
            <person name="Cox R.J."/>
            <person name="Crous P.W."/>
            <person name="Spatafora J.W."/>
            <person name="Lail K."/>
            <person name="Amirebrahimi M."/>
            <person name="Lipzen A."/>
            <person name="Pangilinan J."/>
            <person name="Andreopoulos W."/>
            <person name="Hayes R.D."/>
            <person name="Ng V."/>
            <person name="Grigoriev I.V."/>
            <person name="Jackson S.A."/>
            <person name="Sutton T.D.S."/>
            <person name="Dobson A.D.W."/>
            <person name="Rama T."/>
        </authorList>
    </citation>
    <scope>NUCLEOTIDE SEQUENCE</scope>
    <source>
        <strain evidence="2">TRa3180A</strain>
    </source>
</reference>
<name>A0A9P8CHD9_9HELO</name>